<evidence type="ECO:0000259" key="2">
    <source>
        <dbReference type="Pfam" id="PF12733"/>
    </source>
</evidence>
<dbReference type="Proteomes" id="UP000032900">
    <property type="component" value="Unassembled WGS sequence"/>
</dbReference>
<evidence type="ECO:0000313" key="3">
    <source>
        <dbReference type="EMBL" id="GAO30309.1"/>
    </source>
</evidence>
<dbReference type="GO" id="GO:0004553">
    <property type="term" value="F:hydrolase activity, hydrolyzing O-glycosyl compounds"/>
    <property type="evidence" value="ECO:0007669"/>
    <property type="project" value="UniProtKB-ARBA"/>
</dbReference>
<dbReference type="InterPro" id="IPR013320">
    <property type="entry name" value="ConA-like_dom_sf"/>
</dbReference>
<dbReference type="EMBL" id="BAZW01000021">
    <property type="protein sequence ID" value="GAO30309.1"/>
    <property type="molecule type" value="Genomic_DNA"/>
</dbReference>
<dbReference type="InterPro" id="IPR026444">
    <property type="entry name" value="Secre_tail"/>
</dbReference>
<dbReference type="STRING" id="1236989.JCM15548_12572"/>
<gene>
    <name evidence="3" type="ORF">JCM15548_12572</name>
</gene>
<proteinExistence type="predicted"/>
<dbReference type="Pfam" id="PF12733">
    <property type="entry name" value="Cadherin-like"/>
    <property type="match status" value="2"/>
</dbReference>
<evidence type="ECO:0000256" key="1">
    <source>
        <dbReference type="SAM" id="Phobius"/>
    </source>
</evidence>
<keyword evidence="1" id="KW-1133">Transmembrane helix</keyword>
<feature type="transmembrane region" description="Helical" evidence="1">
    <location>
        <begin position="12"/>
        <end position="32"/>
    </location>
</feature>
<keyword evidence="4" id="KW-1185">Reference proteome</keyword>
<dbReference type="InterPro" id="IPR025883">
    <property type="entry name" value="Cadherin-like_domain"/>
</dbReference>
<organism evidence="3 4">
    <name type="scientific">Geofilum rubicundum JCM 15548</name>
    <dbReference type="NCBI Taxonomy" id="1236989"/>
    <lineage>
        <taxon>Bacteria</taxon>
        <taxon>Pseudomonadati</taxon>
        <taxon>Bacteroidota</taxon>
        <taxon>Bacteroidia</taxon>
        <taxon>Marinilabiliales</taxon>
        <taxon>Marinilabiliaceae</taxon>
        <taxon>Geofilum</taxon>
    </lineage>
</organism>
<comment type="caution">
    <text evidence="3">The sequence shown here is derived from an EMBL/GenBank/DDBJ whole genome shotgun (WGS) entry which is preliminary data.</text>
</comment>
<dbReference type="Pfam" id="PF13385">
    <property type="entry name" value="Laminin_G_3"/>
    <property type="match status" value="1"/>
</dbReference>
<dbReference type="SUPFAM" id="SSF49899">
    <property type="entry name" value="Concanavalin A-like lectins/glucanases"/>
    <property type="match status" value="2"/>
</dbReference>
<keyword evidence="1" id="KW-0812">Transmembrane</keyword>
<dbReference type="OrthoDB" id="1109971at2"/>
<name>A0A0E9LYH2_9BACT</name>
<evidence type="ECO:0000313" key="4">
    <source>
        <dbReference type="Proteomes" id="UP000032900"/>
    </source>
</evidence>
<dbReference type="Gene3D" id="2.60.120.200">
    <property type="match status" value="2"/>
</dbReference>
<dbReference type="AlphaFoldDB" id="A0A0E9LYH2"/>
<feature type="domain" description="Cadherin-like beta-sandwich-like" evidence="2">
    <location>
        <begin position="359"/>
        <end position="433"/>
    </location>
</feature>
<dbReference type="GO" id="GO:0005975">
    <property type="term" value="P:carbohydrate metabolic process"/>
    <property type="evidence" value="ECO:0007669"/>
    <property type="project" value="UniProtKB-ARBA"/>
</dbReference>
<protein>
    <recommendedName>
        <fullName evidence="2">Cadherin-like beta-sandwich-like domain-containing protein</fullName>
    </recommendedName>
</protein>
<sequence>MIMKRKNLLFKFWMIMVIMGLSGSVITMAQTLKHSYTFEDGTAADAIGGADGVLHEDAVVENGALVLSGTGFATLPAKVIDIPSYESVTVEAFFTQSAGLTGNTTLFSFGRMDTETDWKGLDYYFFQPTRGDGNSRTAISTGNIDNPWATETGVNRPAITDTRTHHVVSVLTATEIRLYFDGELIGTELLTGSNAISAISSDTALIGMLVYQNDPKWQGSVEELNIFEGVMTEAELDQRFKDFMGDAYFDPRLETLSVNKGVLSPEFNSEELFYDLFVPYGTTSVVLEASTVVGGANMAIFDGLNNEIPESGEVVFGLDGIEVSIEVTALDGSTSAIYYVSISQDPAEESARLSGIDLSVGELTMAFDPDSTNYTVIAPQGTTSVDVTGVPMWEGATVSGDGTVTLTDGVGSTTISVISEDGLNSMAYTVDIYETAVTTGQFYFIQHEASGYVVGESGADPNLIRIYNPLNDEPSQLFQFEESGVEGQFYIKSQNDRYLTLTSDPVWDMKMVDALTTDLDSCRFELSEFEPGRFRVISVARAETVNKYMGTNNSSVEGGVYSDKYIDNTLAVWNIKAPADVVDPFDTYLSDLSVAGENVKLFPSFNMFETNYFIVLPIGTTSLDITAIPRDATASVSGAGVQAVSGEGSLTITVTATDPQYFREYVINYLEDSPLTLNHSYTFADGTAKDVVGDAHGTLNGGLIEDGVYVAGTEGDYISFPGDKIAINTYPSVTMEVYFVAGDGVNGNNTMITWLGNTSADNFGVDGVFMSHKSRAAISCGSYSAPWGAEDGVNSILLEDGLPHHMVATLNNDSIALFVDGTFIGSAQLRDANKVFNLSNELAYLCKGGYAGDETWNGSVLEYNIYAGIMDQETVAQRSTAFPIEDGSEDATLLDLMLDGVSLEGFSSSVLDYTVEVADESYEPFISAEAKNAGANITIVQAPQVPGTATVEVVAADGVTSYTYTIEFVMTSTSIDEAKEETVIVYPTITNGAFTIKTKGQAGMVTVYDMTGRVVVSQPLQSSEDTISLPKAGMYILKVDTQDEVKVFKVIKRD</sequence>
<keyword evidence="1" id="KW-0472">Membrane</keyword>
<accession>A0A0E9LYH2</accession>
<dbReference type="NCBIfam" id="TIGR04183">
    <property type="entry name" value="Por_Secre_tail"/>
    <property type="match status" value="1"/>
</dbReference>
<feature type="domain" description="Cadherin-like beta-sandwich-like" evidence="2">
    <location>
        <begin position="256"/>
        <end position="342"/>
    </location>
</feature>
<reference evidence="3 4" key="1">
    <citation type="journal article" date="2015" name="Microbes Environ.">
        <title>Distribution and evolution of nitrogen fixation genes in the phylum bacteroidetes.</title>
        <authorList>
            <person name="Inoue J."/>
            <person name="Oshima K."/>
            <person name="Suda W."/>
            <person name="Sakamoto M."/>
            <person name="Iino T."/>
            <person name="Noda S."/>
            <person name="Hongoh Y."/>
            <person name="Hattori M."/>
            <person name="Ohkuma M."/>
        </authorList>
    </citation>
    <scope>NUCLEOTIDE SEQUENCE [LARGE SCALE GENOMIC DNA]</scope>
    <source>
        <strain evidence="3">JCM 15548</strain>
    </source>
</reference>